<dbReference type="InterPro" id="IPR011333">
    <property type="entry name" value="SKP1/BTB/POZ_sf"/>
</dbReference>
<dbReference type="Pfam" id="PF00651">
    <property type="entry name" value="BTB"/>
    <property type="match status" value="1"/>
</dbReference>
<dbReference type="GO" id="GO:0032968">
    <property type="term" value="P:positive regulation of transcription elongation by RNA polymerase II"/>
    <property type="evidence" value="ECO:0007669"/>
    <property type="project" value="InterPro"/>
</dbReference>
<name>A0AAN9CMQ0_9TELE</name>
<feature type="compositionally biased region" description="Basic residues" evidence="1">
    <location>
        <begin position="421"/>
        <end position="430"/>
    </location>
</feature>
<reference evidence="3 4" key="1">
    <citation type="submission" date="2024-02" db="EMBL/GenBank/DDBJ databases">
        <title>Chromosome-level genome assembly of the Eurasian Minnow (Phoxinus phoxinus).</title>
        <authorList>
            <person name="Oriowo T.O."/>
            <person name="Martin S."/>
            <person name="Stange M."/>
            <person name="Chrysostomakis Y."/>
            <person name="Brown T."/>
            <person name="Winkler S."/>
            <person name="Kukowka S."/>
            <person name="Myers E.W."/>
            <person name="Bohne A."/>
        </authorList>
    </citation>
    <scope>NUCLEOTIDE SEQUENCE [LARGE SCALE GENOMIC DNA]</scope>
    <source>
        <strain evidence="3">ZFMK-TIS-60720</strain>
        <tissue evidence="3">Whole Organism</tissue>
    </source>
</reference>
<keyword evidence="4" id="KW-1185">Reference proteome</keyword>
<protein>
    <recommendedName>
        <fullName evidence="2">BTB domain-containing protein</fullName>
    </recommendedName>
</protein>
<accession>A0AAN9CMQ0</accession>
<evidence type="ECO:0000313" key="4">
    <source>
        <dbReference type="Proteomes" id="UP001364617"/>
    </source>
</evidence>
<feature type="region of interest" description="Disordered" evidence="1">
    <location>
        <begin position="592"/>
        <end position="711"/>
    </location>
</feature>
<dbReference type="InterPro" id="IPR000210">
    <property type="entry name" value="BTB/POZ_dom"/>
</dbReference>
<dbReference type="InterPro" id="IPR042915">
    <property type="entry name" value="BTBD18"/>
</dbReference>
<evidence type="ECO:0000259" key="2">
    <source>
        <dbReference type="PROSITE" id="PS50097"/>
    </source>
</evidence>
<sequence>MLTFEALLVKELQKQQSRAEFCDTVLQTQGVSVPVHSCVLSAFSPKLCGTLSAMPSPQNGQRRLIEVQAVEACTLLSLVSLLYSGQFKEDKEEVLLAACKLGIDIPQREAKRLATEQNTQTESLKEVAERECQTESVPTLPSEYQNPKETIETVIGPSSWRSDQGLCTYTDGSDITLATLKNGQSNQENIPSFHVMDVVPETPMYPTVSGPAGLPQVYVCPPAASYQQPPTPLPTHPHPSHSTYAEQLANQDRVTLGSMLEGEECVLEAFAQFENNIPGFINYFIDTNIPQGVGQREQSQRGTRGNIKTEGRPRRGRRAGLNEGFALKGEVLKICKKEQTMNRFGRVAREAWVGQGGGRVGRRLDLRQMFKNQERRRRQGRGVMKEEGEKSESSSRARPRQRKTGSRGRLVEPVCQDAAPPKRRRGRPRTRPLPQENVSRNVSGTSAPKQKTMNPPTPSLMHTSPLPATNQTGLTQPMDWLIDDVIAQLPFMPSNQHGITNTVNVDSNVDLPRAQSTVKLTDLGIVQPQSEGELTDILDSFLRTFEQHVGVSDSDVRDGMVPNVTDGSQTCGHTNTSNAHATSMNTTTHGANASFSKNRPQVSFVHKPRKPSGYWQVSDVTMEKSLAQQGEEKPENGRMTRSQSRKRKLEIIEELPRRNELPAKPKRERKKERLEKPKVEASLPREKKRQNRKLRGEQKDSSSSTVGSSCSVASALRRVINTASARNVKCTTKPTFQKSLQKTLDGSKSSELHDRKVTSLIKKKQVDHAKRDATKTLREGRTLKVRCSTGTLQPKRPVTKSKTTGSRPALSAFELMKKILENQQNREEEQKGEDHRMRTVMKPKRKRRLKNTQVHGAEVQMTNNTEMDGRIMVEEHNNSRINQKDEETKGRVEEVGSQMAICIQKTLPKDCRMSNGEKLMENRYNKARLETADSPNDSPFQRCSTEGVMFKNMSDVPFVSLALDPTVPLEKLRNTQGTTDSLEEDEDVDVVEVSSSLSESFSVPPVTVDIVLSTEEEEDDDEDYEIDVINLESN</sequence>
<feature type="compositionally biased region" description="Polar residues" evidence="1">
    <location>
        <begin position="592"/>
        <end position="601"/>
    </location>
</feature>
<dbReference type="SUPFAM" id="SSF54695">
    <property type="entry name" value="POZ domain"/>
    <property type="match status" value="1"/>
</dbReference>
<dbReference type="Gene3D" id="3.30.710.10">
    <property type="entry name" value="Potassium Channel Kv1.1, Chain A"/>
    <property type="match status" value="1"/>
</dbReference>
<feature type="domain" description="BTB" evidence="2">
    <location>
        <begin position="22"/>
        <end position="91"/>
    </location>
</feature>
<dbReference type="Proteomes" id="UP001364617">
    <property type="component" value="Unassembled WGS sequence"/>
</dbReference>
<feature type="compositionally biased region" description="Basic residues" evidence="1">
    <location>
        <begin position="397"/>
        <end position="406"/>
    </location>
</feature>
<feature type="compositionally biased region" description="Acidic residues" evidence="1">
    <location>
        <begin position="981"/>
        <end position="990"/>
    </location>
</feature>
<feature type="compositionally biased region" description="Acidic residues" evidence="1">
    <location>
        <begin position="1014"/>
        <end position="1026"/>
    </location>
</feature>
<feature type="region of interest" description="Disordered" evidence="1">
    <location>
        <begin position="973"/>
        <end position="1001"/>
    </location>
</feature>
<dbReference type="SMART" id="SM00225">
    <property type="entry name" value="BTB"/>
    <property type="match status" value="1"/>
</dbReference>
<feature type="compositionally biased region" description="Basic and acidic residues" evidence="1">
    <location>
        <begin position="383"/>
        <end position="395"/>
    </location>
</feature>
<feature type="region of interest" description="Disordered" evidence="1">
    <location>
        <begin position="1013"/>
        <end position="1034"/>
    </location>
</feature>
<feature type="region of interest" description="Disordered" evidence="1">
    <location>
        <begin position="292"/>
        <end position="322"/>
    </location>
</feature>
<evidence type="ECO:0000256" key="1">
    <source>
        <dbReference type="SAM" id="MobiDB-lite"/>
    </source>
</evidence>
<comment type="caution">
    <text evidence="3">The sequence shown here is derived from an EMBL/GenBank/DDBJ whole genome shotgun (WGS) entry which is preliminary data.</text>
</comment>
<proteinExistence type="predicted"/>
<feature type="compositionally biased region" description="Polar residues" evidence="1">
    <location>
        <begin position="436"/>
        <end position="462"/>
    </location>
</feature>
<feature type="compositionally biased region" description="Low complexity" evidence="1">
    <location>
        <begin position="991"/>
        <end position="1001"/>
    </location>
</feature>
<dbReference type="PANTHER" id="PTHR47639">
    <property type="entry name" value="BTB/POZ DOMAIN-CONTAINING PROTEIN 18"/>
    <property type="match status" value="1"/>
</dbReference>
<dbReference type="PANTHER" id="PTHR47639:SF1">
    <property type="entry name" value="BTB_POZ DOMAIN-CONTAINING PROTEIN 18"/>
    <property type="match status" value="1"/>
</dbReference>
<dbReference type="AlphaFoldDB" id="A0AAN9CMQ0"/>
<gene>
    <name evidence="3" type="ORF">R3I93_015329</name>
</gene>
<feature type="compositionally biased region" description="Basic and acidic residues" evidence="1">
    <location>
        <begin position="649"/>
        <end position="685"/>
    </location>
</feature>
<feature type="compositionally biased region" description="Low complexity" evidence="1">
    <location>
        <begin position="701"/>
        <end position="711"/>
    </location>
</feature>
<dbReference type="PROSITE" id="PS50097">
    <property type="entry name" value="BTB"/>
    <property type="match status" value="1"/>
</dbReference>
<organism evidence="3 4">
    <name type="scientific">Phoxinus phoxinus</name>
    <name type="common">Eurasian minnow</name>
    <dbReference type="NCBI Taxonomy" id="58324"/>
    <lineage>
        <taxon>Eukaryota</taxon>
        <taxon>Metazoa</taxon>
        <taxon>Chordata</taxon>
        <taxon>Craniata</taxon>
        <taxon>Vertebrata</taxon>
        <taxon>Euteleostomi</taxon>
        <taxon>Actinopterygii</taxon>
        <taxon>Neopterygii</taxon>
        <taxon>Teleostei</taxon>
        <taxon>Ostariophysi</taxon>
        <taxon>Cypriniformes</taxon>
        <taxon>Leuciscidae</taxon>
        <taxon>Phoxininae</taxon>
        <taxon>Phoxinus</taxon>
    </lineage>
</organism>
<evidence type="ECO:0000313" key="3">
    <source>
        <dbReference type="EMBL" id="KAK7141139.1"/>
    </source>
</evidence>
<dbReference type="EMBL" id="JAYKXH010000016">
    <property type="protein sequence ID" value="KAK7141139.1"/>
    <property type="molecule type" value="Genomic_DNA"/>
</dbReference>
<feature type="region of interest" description="Disordered" evidence="1">
    <location>
        <begin position="364"/>
        <end position="462"/>
    </location>
</feature>